<keyword evidence="2" id="KW-1185">Reference proteome</keyword>
<dbReference type="InterPro" id="IPR000801">
    <property type="entry name" value="Esterase-like"/>
</dbReference>
<dbReference type="PANTHER" id="PTHR48098">
    <property type="entry name" value="ENTEROCHELIN ESTERASE-RELATED"/>
    <property type="match status" value="1"/>
</dbReference>
<dbReference type="InterPro" id="IPR029058">
    <property type="entry name" value="AB_hydrolase_fold"/>
</dbReference>
<accession>G5KE45</accession>
<dbReference type="RefSeq" id="WP_006740174.1">
    <property type="nucleotide sequence ID" value="NZ_AEUZ02000001.1"/>
</dbReference>
<comment type="caution">
    <text evidence="1">The sequence shown here is derived from an EMBL/GenBank/DDBJ whole genome shotgun (WGS) entry which is preliminary data.</text>
</comment>
<dbReference type="AlphaFoldDB" id="G5KE45"/>
<dbReference type="PANTHER" id="PTHR48098:SF6">
    <property type="entry name" value="FERRI-BACILLIBACTIN ESTERASE BESA"/>
    <property type="match status" value="1"/>
</dbReference>
<organism evidence="1 2">
    <name type="scientific">Streptococcus urinalis 2285-97</name>
    <dbReference type="NCBI Taxonomy" id="764291"/>
    <lineage>
        <taxon>Bacteria</taxon>
        <taxon>Bacillati</taxon>
        <taxon>Bacillota</taxon>
        <taxon>Bacilli</taxon>
        <taxon>Lactobacillales</taxon>
        <taxon>Streptococcaceae</taxon>
        <taxon>Streptococcus</taxon>
    </lineage>
</organism>
<evidence type="ECO:0000313" key="2">
    <source>
        <dbReference type="Proteomes" id="UP000005388"/>
    </source>
</evidence>
<reference evidence="1 2" key="1">
    <citation type="journal article" date="2014" name="Int. J. Syst. Evol. Microbiol.">
        <title>Phylogenomics and the dynamic genome evolution of the genus Streptococcus.</title>
        <authorList>
            <consortium name="The Broad Institute Genome Sequencing Platform"/>
            <person name="Richards V.P."/>
            <person name="Palmer S.R."/>
            <person name="Pavinski Bitar P.D."/>
            <person name="Qin X."/>
            <person name="Weinstock G.M."/>
            <person name="Highlander S.K."/>
            <person name="Town C.D."/>
            <person name="Burne R.A."/>
            <person name="Stanhope M.J."/>
        </authorList>
    </citation>
    <scope>NUCLEOTIDE SEQUENCE [LARGE SCALE GENOMIC DNA]</scope>
    <source>
        <strain evidence="1 2">2285-97</strain>
    </source>
</reference>
<name>G5KE45_9STRE</name>
<dbReference type="Proteomes" id="UP000005388">
    <property type="component" value="Unassembled WGS sequence"/>
</dbReference>
<dbReference type="Gene3D" id="3.40.50.1820">
    <property type="entry name" value="alpha/beta hydrolase"/>
    <property type="match status" value="1"/>
</dbReference>
<sequence>MSEMIIEEHFYIPYYNEKRRVRILLPKSYNQSKNERFPVVYMHDGQNCFYDYESFAGVSWGVIDTLSNHKFKEYLVVAIDNNDEHRLDEYSPWQMDQTFRSKYGSVGGDGQAYAEWLVNTLKPSIDARFQTKSDKDHTLLLGSSMGGLITAYIGASYPNIFSTLGIFSLASWFNEPPFLTFCQNHPLLPTTKVFIQVGTNEGDINGQKRELKAIINDSQHYIDNSLNYYQLLLKQGHPINNIKLMIQSHETHHEKYWARHFRDFLDFYENKK</sequence>
<evidence type="ECO:0000313" key="1">
    <source>
        <dbReference type="EMBL" id="EHJ57465.1"/>
    </source>
</evidence>
<protein>
    <submittedName>
        <fullName evidence="1">Esterase</fullName>
    </submittedName>
</protein>
<dbReference type="EMBL" id="AEUZ02000001">
    <property type="protein sequence ID" value="EHJ57465.1"/>
    <property type="molecule type" value="Genomic_DNA"/>
</dbReference>
<dbReference type="SUPFAM" id="SSF53474">
    <property type="entry name" value="alpha/beta-Hydrolases"/>
    <property type="match status" value="1"/>
</dbReference>
<dbReference type="eggNOG" id="COG2819">
    <property type="taxonomic scope" value="Bacteria"/>
</dbReference>
<proteinExistence type="predicted"/>
<dbReference type="Pfam" id="PF00756">
    <property type="entry name" value="Esterase"/>
    <property type="match status" value="1"/>
</dbReference>
<dbReference type="STRING" id="764291.STRUR_0759"/>
<dbReference type="InterPro" id="IPR050583">
    <property type="entry name" value="Mycobacterial_A85_antigen"/>
</dbReference>
<gene>
    <name evidence="1" type="ORF">STRUR_0759</name>
</gene>